<dbReference type="FunFam" id="3.30.40.10:FF:000055">
    <property type="entry name" value="Ubiquitin conjugation factor e4 a"/>
    <property type="match status" value="1"/>
</dbReference>
<gene>
    <name evidence="13" type="ORF">PoB_005784700</name>
</gene>
<dbReference type="Pfam" id="PF04564">
    <property type="entry name" value="U-box"/>
    <property type="match status" value="1"/>
</dbReference>
<dbReference type="InterPro" id="IPR045132">
    <property type="entry name" value="UBE4"/>
</dbReference>
<dbReference type="CDD" id="cd16658">
    <property type="entry name" value="RING-Ubox_UBE4B"/>
    <property type="match status" value="1"/>
</dbReference>
<evidence type="ECO:0000259" key="12">
    <source>
        <dbReference type="PROSITE" id="PS51698"/>
    </source>
</evidence>
<dbReference type="GO" id="GO:0036503">
    <property type="term" value="P:ERAD pathway"/>
    <property type="evidence" value="ECO:0007669"/>
    <property type="project" value="InterPro"/>
</dbReference>
<reference evidence="13 14" key="1">
    <citation type="journal article" date="2021" name="Elife">
        <title>Chloroplast acquisition without the gene transfer in kleptoplastic sea slugs, Plakobranchus ocellatus.</title>
        <authorList>
            <person name="Maeda T."/>
            <person name="Takahashi S."/>
            <person name="Yoshida T."/>
            <person name="Shimamura S."/>
            <person name="Takaki Y."/>
            <person name="Nagai Y."/>
            <person name="Toyoda A."/>
            <person name="Suzuki Y."/>
            <person name="Arimoto A."/>
            <person name="Ishii H."/>
            <person name="Satoh N."/>
            <person name="Nishiyama T."/>
            <person name="Hasebe M."/>
            <person name="Maruyama T."/>
            <person name="Minagawa J."/>
            <person name="Obokata J."/>
            <person name="Shigenobu S."/>
        </authorList>
    </citation>
    <scope>NUCLEOTIDE SEQUENCE [LARGE SCALE GENOMIC DNA]</scope>
</reference>
<dbReference type="EMBL" id="BLXT01006392">
    <property type="protein sequence ID" value="GFO31342.1"/>
    <property type="molecule type" value="Genomic_DNA"/>
</dbReference>
<comment type="caution">
    <text evidence="13">The sequence shown here is derived from an EMBL/GenBank/DDBJ whole genome shotgun (WGS) entry which is preliminary data.</text>
</comment>
<proteinExistence type="inferred from homology"/>
<evidence type="ECO:0000256" key="10">
    <source>
        <dbReference type="ARBA" id="ARBA00037624"/>
    </source>
</evidence>
<evidence type="ECO:0000256" key="8">
    <source>
        <dbReference type="ARBA" id="ARBA00022786"/>
    </source>
</evidence>
<keyword evidence="7" id="KW-0808">Transferase</keyword>
<evidence type="ECO:0000256" key="5">
    <source>
        <dbReference type="ARBA" id="ARBA00012483"/>
    </source>
</evidence>
<evidence type="ECO:0000256" key="7">
    <source>
        <dbReference type="ARBA" id="ARBA00022679"/>
    </source>
</evidence>
<keyword evidence="9" id="KW-0007">Acetylation</keyword>
<dbReference type="GO" id="GO:0005737">
    <property type="term" value="C:cytoplasm"/>
    <property type="evidence" value="ECO:0007669"/>
    <property type="project" value="UniProtKB-SubCell"/>
</dbReference>
<comment type="subcellular location">
    <subcellularLocation>
        <location evidence="2">Cytoplasm</location>
    </subcellularLocation>
</comment>
<protein>
    <recommendedName>
        <fullName evidence="11">Ubiquitin conjugation factor E4 A</fullName>
        <ecNumber evidence="5">2.3.2.27</ecNumber>
    </recommendedName>
</protein>
<dbReference type="Proteomes" id="UP000735302">
    <property type="component" value="Unassembled WGS sequence"/>
</dbReference>
<dbReference type="GO" id="GO:0034450">
    <property type="term" value="F:ubiquitin-ubiquitin ligase activity"/>
    <property type="evidence" value="ECO:0007669"/>
    <property type="project" value="InterPro"/>
</dbReference>
<dbReference type="PROSITE" id="PS51698">
    <property type="entry name" value="U_BOX"/>
    <property type="match status" value="1"/>
</dbReference>
<dbReference type="GO" id="GO:0000209">
    <property type="term" value="P:protein polyubiquitination"/>
    <property type="evidence" value="ECO:0007669"/>
    <property type="project" value="TreeGrafter"/>
</dbReference>
<dbReference type="PANTHER" id="PTHR13931">
    <property type="entry name" value="UBIQUITINATION FACTOR E4"/>
    <property type="match status" value="1"/>
</dbReference>
<dbReference type="AlphaFoldDB" id="A0AAV4CIP4"/>
<evidence type="ECO:0000256" key="11">
    <source>
        <dbReference type="ARBA" id="ARBA00040077"/>
    </source>
</evidence>
<comment type="function">
    <text evidence="10">Ubiquitin-protein ligase that probably functions as an E3 ligase in conjunction with specific E1 and E2 ligases. May also function as an E4 ligase mediating the assembly of polyubiquitin chains on substrates ubiquitinated by another E3 ubiquitin ligase. Mediates 'Lys-48'-linked polyubiquitination of substrates.</text>
</comment>
<evidence type="ECO:0000313" key="14">
    <source>
        <dbReference type="Proteomes" id="UP000735302"/>
    </source>
</evidence>
<dbReference type="InterPro" id="IPR019474">
    <property type="entry name" value="Ub_conjug_fac_E4_core"/>
</dbReference>
<evidence type="ECO:0000256" key="9">
    <source>
        <dbReference type="ARBA" id="ARBA00022990"/>
    </source>
</evidence>
<comment type="pathway">
    <text evidence="3">Protein modification; protein ubiquitination.</text>
</comment>
<organism evidence="13 14">
    <name type="scientific">Plakobranchus ocellatus</name>
    <dbReference type="NCBI Taxonomy" id="259542"/>
    <lineage>
        <taxon>Eukaryota</taxon>
        <taxon>Metazoa</taxon>
        <taxon>Spiralia</taxon>
        <taxon>Lophotrochozoa</taxon>
        <taxon>Mollusca</taxon>
        <taxon>Gastropoda</taxon>
        <taxon>Heterobranchia</taxon>
        <taxon>Euthyneura</taxon>
        <taxon>Panpulmonata</taxon>
        <taxon>Sacoglossa</taxon>
        <taxon>Placobranchoidea</taxon>
        <taxon>Plakobranchidae</taxon>
        <taxon>Plakobranchus</taxon>
    </lineage>
</organism>
<evidence type="ECO:0000256" key="3">
    <source>
        <dbReference type="ARBA" id="ARBA00004906"/>
    </source>
</evidence>
<dbReference type="GO" id="GO:0000151">
    <property type="term" value="C:ubiquitin ligase complex"/>
    <property type="evidence" value="ECO:0007669"/>
    <property type="project" value="InterPro"/>
</dbReference>
<evidence type="ECO:0000256" key="6">
    <source>
        <dbReference type="ARBA" id="ARBA00022490"/>
    </source>
</evidence>
<name>A0AAV4CIP4_9GAST</name>
<comment type="similarity">
    <text evidence="4">Belongs to the ubiquitin conjugation factor E4 family.</text>
</comment>
<keyword evidence="8" id="KW-0833">Ubl conjugation pathway</keyword>
<sequence length="1049" mass="120413">MANNLASNPFAALFSSLETAHAFTEAVAASGLKGETNTALESELSETDEEKEINVLAEKIFRITLQRDPKSRHVKEATYFPDVAEIYSERPIISSTNLKHIVFEVLMLDRHEPDFQISHQLDSEREQLHEASKLESTEVFTYLYCCYRRYLIQHDMYEKCKSEEIVVFLKECKDVILLNARMCLQQPGLYQFQDFVSQFINLCLEEDLPNQDSNNFPCQFLREVAEEVEKNSDQGSLSQSYAPILQEVKLRLMAQNMSIVHRDAVNYVKVMHFFTSTSALARTFLSLNTPEPSQKFHGRIYEMTPIGAALSLSVLPRSETGPFQFFSKPSTQSKKEVDMVEQSVWRATEELVSGLHKIFVDLMTTTPDMKHYTLRWLGLCIQGNAGRGKLWASNLPANLFVSDAFAVNLTHMLLLFCKPFSNPESPKLLKIQPSYTQAVANGDKEMLQRSVHLLGMPKETFLIPSDDVEKAEEEDNFTFITECFFIAQKAIQIFLQPVLSRLLSVNRDLHQIQRLYNEIAQQSQGNDEPLLNVKNRMEKAMSFYLTRKAALTQPQLLSLAFNFQIASAAWLCRVATTKLPKAADVDASSKMPALEFPLTDHVPGAVACIPEFIAENICHLINHIHRFEESVLESEETRVEHLLSFVLVFMSSPRRMKNPHMRAELAEMLSSLMPIQASETHPERMLTSQYFREQLFETHPNVRFLAESLMHVFVSIEMTGESVAFEQKFNYRRPMYIILKYIWNIPLHHRRIKELAEWAETNISAPDPPLFLRFINLLVNDATYLLDEALMFMGQIREKQQERERGEWSGMPEAQRHQEEANLQQISRLAQYHNVMGSSTITTLRLLTSHIQSIFCHPTFVDRMASMLNYFLCRLVGPKQKEFVVKDKENFDFKPQETVSNILAIYLNLQGSELFCQAVFEDQRSYTPELFTQACKVMEKIGESPQTILDFMTLDDKIKELKTSKLSEEQALADAPDEFLDPIMGTLMTDPVMLPSSRNIVDRNVIVRHILSDQTDPFNRQPLSLDQVIAQPELKAKIEAWVAERTGHL</sequence>
<dbReference type="GO" id="GO:0005634">
    <property type="term" value="C:nucleus"/>
    <property type="evidence" value="ECO:0007669"/>
    <property type="project" value="TreeGrafter"/>
</dbReference>
<evidence type="ECO:0000256" key="4">
    <source>
        <dbReference type="ARBA" id="ARBA00007434"/>
    </source>
</evidence>
<dbReference type="PANTHER" id="PTHR13931:SF16">
    <property type="entry name" value="UBIQUITIN CONJUGATION FACTOR E4 A"/>
    <property type="match status" value="1"/>
</dbReference>
<evidence type="ECO:0000256" key="2">
    <source>
        <dbReference type="ARBA" id="ARBA00004496"/>
    </source>
</evidence>
<accession>A0AAV4CIP4</accession>
<keyword evidence="6" id="KW-0963">Cytoplasm</keyword>
<dbReference type="GO" id="GO:0006511">
    <property type="term" value="P:ubiquitin-dependent protein catabolic process"/>
    <property type="evidence" value="ECO:0007669"/>
    <property type="project" value="InterPro"/>
</dbReference>
<dbReference type="SMART" id="SM00504">
    <property type="entry name" value="Ubox"/>
    <property type="match status" value="1"/>
</dbReference>
<dbReference type="InterPro" id="IPR003613">
    <property type="entry name" value="Ubox_domain"/>
</dbReference>
<dbReference type="SUPFAM" id="SSF57850">
    <property type="entry name" value="RING/U-box"/>
    <property type="match status" value="1"/>
</dbReference>
<comment type="catalytic activity">
    <reaction evidence="1">
        <text>S-ubiquitinyl-[E2 ubiquitin-conjugating enzyme]-L-cysteine + [acceptor protein]-L-lysine = [E2 ubiquitin-conjugating enzyme]-L-cysteine + N(6)-ubiquitinyl-[acceptor protein]-L-lysine.</text>
        <dbReference type="EC" id="2.3.2.27"/>
    </reaction>
</comment>
<dbReference type="Gene3D" id="3.30.40.10">
    <property type="entry name" value="Zinc/RING finger domain, C3HC4 (zinc finger)"/>
    <property type="match status" value="1"/>
</dbReference>
<dbReference type="EC" id="2.3.2.27" evidence="5"/>
<evidence type="ECO:0000313" key="13">
    <source>
        <dbReference type="EMBL" id="GFO31342.1"/>
    </source>
</evidence>
<feature type="domain" description="U-box" evidence="12">
    <location>
        <begin position="974"/>
        <end position="1048"/>
    </location>
</feature>
<dbReference type="Pfam" id="PF10408">
    <property type="entry name" value="Ufd2P_core"/>
    <property type="match status" value="1"/>
</dbReference>
<keyword evidence="14" id="KW-1185">Reference proteome</keyword>
<dbReference type="InterPro" id="IPR013083">
    <property type="entry name" value="Znf_RING/FYVE/PHD"/>
</dbReference>
<evidence type="ECO:0000256" key="1">
    <source>
        <dbReference type="ARBA" id="ARBA00000900"/>
    </source>
</evidence>